<feature type="non-terminal residue" evidence="2">
    <location>
        <position position="45"/>
    </location>
</feature>
<feature type="domain" description="Glycosyltransferase 2-like" evidence="1">
    <location>
        <begin position="6"/>
        <end position="41"/>
    </location>
</feature>
<evidence type="ECO:0000259" key="1">
    <source>
        <dbReference type="Pfam" id="PF00535"/>
    </source>
</evidence>
<protein>
    <recommendedName>
        <fullName evidence="1">Glycosyltransferase 2-like domain-containing protein</fullName>
    </recommendedName>
</protein>
<dbReference type="Pfam" id="PF00535">
    <property type="entry name" value="Glycos_transf_2"/>
    <property type="match status" value="1"/>
</dbReference>
<evidence type="ECO:0000313" key="2">
    <source>
        <dbReference type="EMBL" id="SVD01295.1"/>
    </source>
</evidence>
<dbReference type="AlphaFoldDB" id="A0A382RVW2"/>
<gene>
    <name evidence="2" type="ORF">METZ01_LOCUS354149</name>
</gene>
<dbReference type="EMBL" id="UINC01124266">
    <property type="protein sequence ID" value="SVD01295.1"/>
    <property type="molecule type" value="Genomic_DNA"/>
</dbReference>
<accession>A0A382RVW2</accession>
<dbReference type="Gene3D" id="3.90.550.10">
    <property type="entry name" value="Spore Coat Polysaccharide Biosynthesis Protein SpsA, Chain A"/>
    <property type="match status" value="1"/>
</dbReference>
<proteinExistence type="predicted"/>
<sequence length="45" mass="4961">MSLNISIVIPTFNCKRDLERLLKSLENQTLKPAEIIVSDSSNDGG</sequence>
<dbReference type="InterPro" id="IPR001173">
    <property type="entry name" value="Glyco_trans_2-like"/>
</dbReference>
<name>A0A382RVW2_9ZZZZ</name>
<reference evidence="2" key="1">
    <citation type="submission" date="2018-05" db="EMBL/GenBank/DDBJ databases">
        <authorList>
            <person name="Lanie J.A."/>
            <person name="Ng W.-L."/>
            <person name="Kazmierczak K.M."/>
            <person name="Andrzejewski T.M."/>
            <person name="Davidsen T.M."/>
            <person name="Wayne K.J."/>
            <person name="Tettelin H."/>
            <person name="Glass J.I."/>
            <person name="Rusch D."/>
            <person name="Podicherti R."/>
            <person name="Tsui H.-C.T."/>
            <person name="Winkler M.E."/>
        </authorList>
    </citation>
    <scope>NUCLEOTIDE SEQUENCE</scope>
</reference>
<dbReference type="InterPro" id="IPR029044">
    <property type="entry name" value="Nucleotide-diphossugar_trans"/>
</dbReference>
<organism evidence="2">
    <name type="scientific">marine metagenome</name>
    <dbReference type="NCBI Taxonomy" id="408172"/>
    <lineage>
        <taxon>unclassified sequences</taxon>
        <taxon>metagenomes</taxon>
        <taxon>ecological metagenomes</taxon>
    </lineage>
</organism>
<dbReference type="SUPFAM" id="SSF53448">
    <property type="entry name" value="Nucleotide-diphospho-sugar transferases"/>
    <property type="match status" value="1"/>
</dbReference>